<comment type="similarity">
    <text evidence="3">Belongs to the CheD family.</text>
</comment>
<dbReference type="InterPro" id="IPR038592">
    <property type="entry name" value="CheD-like_sf"/>
</dbReference>
<dbReference type="PANTHER" id="PTHR35147">
    <property type="entry name" value="CHEMORECEPTOR GLUTAMINE DEAMIDASE CHED-RELATED"/>
    <property type="match status" value="1"/>
</dbReference>
<dbReference type="RefSeq" id="WP_004509381.1">
    <property type="nucleotide sequence ID" value="NZ_JAIQ01000101.1"/>
</dbReference>
<dbReference type="EMBL" id="JAIQ01000101">
    <property type="protein sequence ID" value="KLD99340.1"/>
    <property type="molecule type" value="Genomic_DNA"/>
</dbReference>
<evidence type="ECO:0000256" key="1">
    <source>
        <dbReference type="ARBA" id="ARBA00022500"/>
    </source>
</evidence>
<keyword evidence="1 3" id="KW-0145">Chemotaxis</keyword>
<dbReference type="GeneID" id="24303613"/>
<dbReference type="EC" id="3.5.1.44" evidence="3"/>
<dbReference type="AlphaFoldDB" id="A0A0G9JYN4"/>
<dbReference type="SUPFAM" id="SSF64438">
    <property type="entry name" value="CNF1/YfiH-like putative cysteine hydrolases"/>
    <property type="match status" value="1"/>
</dbReference>
<proteinExistence type="inferred from homology"/>
<dbReference type="GO" id="GO:0050568">
    <property type="term" value="F:protein-glutamine glutaminase activity"/>
    <property type="evidence" value="ECO:0007669"/>
    <property type="project" value="UniProtKB-UniRule"/>
</dbReference>
<comment type="catalytic activity">
    <reaction evidence="3">
        <text>L-glutaminyl-[protein] + H2O = L-glutamyl-[protein] + NH4(+)</text>
        <dbReference type="Rhea" id="RHEA:16441"/>
        <dbReference type="Rhea" id="RHEA-COMP:10207"/>
        <dbReference type="Rhea" id="RHEA-COMP:10208"/>
        <dbReference type="ChEBI" id="CHEBI:15377"/>
        <dbReference type="ChEBI" id="CHEBI:28938"/>
        <dbReference type="ChEBI" id="CHEBI:29973"/>
        <dbReference type="ChEBI" id="CHEBI:30011"/>
        <dbReference type="EC" id="3.5.1.44"/>
    </reaction>
</comment>
<accession>A0A0G9JYN4</accession>
<gene>
    <name evidence="3" type="primary">cheD</name>
    <name evidence="4" type="ORF">AA20_07010</name>
</gene>
<dbReference type="GO" id="GO:0006935">
    <property type="term" value="P:chemotaxis"/>
    <property type="evidence" value="ECO:0007669"/>
    <property type="project" value="UniProtKB-UniRule"/>
</dbReference>
<dbReference type="PATRIC" id="fig|1447256.3.peg.1369"/>
<dbReference type="InterPro" id="IPR011324">
    <property type="entry name" value="Cytotoxic_necrot_fac-like_cat"/>
</dbReference>
<name>A0A0G9JYN4_9BACT</name>
<dbReference type="InterPro" id="IPR005659">
    <property type="entry name" value="Chemorcpt_Glu_NH3ase_CheD"/>
</dbReference>
<dbReference type="Proteomes" id="UP000035514">
    <property type="component" value="Unassembled WGS sequence"/>
</dbReference>
<evidence type="ECO:0000256" key="2">
    <source>
        <dbReference type="ARBA" id="ARBA00022801"/>
    </source>
</evidence>
<comment type="function">
    <text evidence="3">Probably deamidates glutamine residues to glutamate on methyl-accepting chemotaxis receptors (MCPs), playing an important role in chemotaxis.</text>
</comment>
<organism evidence="4 5">
    <name type="scientific">Aliarcobacter butzleri L348</name>
    <dbReference type="NCBI Taxonomy" id="1447256"/>
    <lineage>
        <taxon>Bacteria</taxon>
        <taxon>Pseudomonadati</taxon>
        <taxon>Campylobacterota</taxon>
        <taxon>Epsilonproteobacteria</taxon>
        <taxon>Campylobacterales</taxon>
        <taxon>Arcobacteraceae</taxon>
        <taxon>Aliarcobacter</taxon>
    </lineage>
</organism>
<sequence>MIIIGHKDGSIEKSSSVRFTDKTKGYNTYTVIGGEFAVGSDEDNVAFKTLLGSCVAIMFYDRMKKIKAMNHFLLPNTNDNRNDMKYGLYSVEAMLNEMYKLGCSKTNMVAKISGGADIMSLDLSSSSSDTIGKRNVEFAKSFCKSEGFKIVSEHTRGDNGRLILLADDFETFIKVTQKSETNSKILSTEKSLQQEIKREPVIKEYIGGVDLFDNNKNKKAEPEMEIELF</sequence>
<evidence type="ECO:0000313" key="4">
    <source>
        <dbReference type="EMBL" id="KLD99340.1"/>
    </source>
</evidence>
<reference evidence="4 5" key="1">
    <citation type="submission" date="2014-01" db="EMBL/GenBank/DDBJ databases">
        <title>Development of a Comparative Genomic Fingerprinting Assay for High Resolution Genotyping of Arcobacter butzleri.</title>
        <authorList>
            <person name="Webb A.L."/>
            <person name="Inglis G.D."/>
            <person name="Kruczkiewicz P."/>
            <person name="Selinger L.B."/>
            <person name="Taboada E.N."/>
        </authorList>
    </citation>
    <scope>NUCLEOTIDE SEQUENCE [LARGE SCALE GENOMIC DNA]</scope>
    <source>
        <strain evidence="4 5">L348</strain>
    </source>
</reference>
<dbReference type="Pfam" id="PF03975">
    <property type="entry name" value="CheD"/>
    <property type="match status" value="1"/>
</dbReference>
<dbReference type="Gene3D" id="3.30.1330.200">
    <property type="match status" value="1"/>
</dbReference>
<comment type="caution">
    <text evidence="4">The sequence shown here is derived from an EMBL/GenBank/DDBJ whole genome shotgun (WGS) entry which is preliminary data.</text>
</comment>
<evidence type="ECO:0000256" key="3">
    <source>
        <dbReference type="HAMAP-Rule" id="MF_01440"/>
    </source>
</evidence>
<dbReference type="CDD" id="cd16352">
    <property type="entry name" value="CheD"/>
    <property type="match status" value="1"/>
</dbReference>
<dbReference type="PANTHER" id="PTHR35147:SF3">
    <property type="entry name" value="CHEMORECEPTOR GLUTAMINE DEAMIDASE CHED 1-RELATED"/>
    <property type="match status" value="1"/>
</dbReference>
<protein>
    <recommendedName>
        <fullName evidence="3">Probable chemoreceptor glutamine deamidase CheD</fullName>
        <ecNumber evidence="3">3.5.1.44</ecNumber>
    </recommendedName>
</protein>
<evidence type="ECO:0000313" key="5">
    <source>
        <dbReference type="Proteomes" id="UP000035514"/>
    </source>
</evidence>
<dbReference type="HAMAP" id="MF_01440">
    <property type="entry name" value="CheD"/>
    <property type="match status" value="1"/>
</dbReference>
<keyword evidence="2 3" id="KW-0378">Hydrolase</keyword>